<reference evidence="3" key="1">
    <citation type="submission" date="2022-11" db="EMBL/GenBank/DDBJ databases">
        <title>Nonomuraea corallina sp. nov., a new species of the genus Nonomuraea isolated from sea side sediment in Thai sea.</title>
        <authorList>
            <person name="Ngamcharungchit C."/>
            <person name="Matsumoto A."/>
            <person name="Suriyachadkun C."/>
            <person name="Panbangred W."/>
            <person name="Inahashi Y."/>
            <person name="Intra B."/>
        </authorList>
    </citation>
    <scope>NUCLEOTIDE SEQUENCE</scope>
    <source>
        <strain evidence="3">MCN248</strain>
    </source>
</reference>
<feature type="region of interest" description="Disordered" evidence="2">
    <location>
        <begin position="199"/>
        <end position="238"/>
    </location>
</feature>
<dbReference type="PROSITE" id="PS01125">
    <property type="entry name" value="ROK"/>
    <property type="match status" value="1"/>
</dbReference>
<dbReference type="RefSeq" id="WP_270157294.1">
    <property type="nucleotide sequence ID" value="NZ_JAPNNL010000106.1"/>
</dbReference>
<comment type="similarity">
    <text evidence="1">Belongs to the ROK (NagC/XylR) family.</text>
</comment>
<evidence type="ECO:0000313" key="3">
    <source>
        <dbReference type="EMBL" id="MDA0636428.1"/>
    </source>
</evidence>
<protein>
    <submittedName>
        <fullName evidence="3">ROK family protein</fullName>
    </submittedName>
</protein>
<dbReference type="PANTHER" id="PTHR18964:SF169">
    <property type="entry name" value="N-ACETYLMANNOSAMINE KINASE"/>
    <property type="match status" value="1"/>
</dbReference>
<proteinExistence type="inferred from homology"/>
<dbReference type="Proteomes" id="UP001144036">
    <property type="component" value="Unassembled WGS sequence"/>
</dbReference>
<dbReference type="InterPro" id="IPR000600">
    <property type="entry name" value="ROK"/>
</dbReference>
<evidence type="ECO:0000256" key="2">
    <source>
        <dbReference type="SAM" id="MobiDB-lite"/>
    </source>
</evidence>
<dbReference type="Gene3D" id="3.30.420.40">
    <property type="match status" value="2"/>
</dbReference>
<name>A0ABT4SGT6_9ACTN</name>
<dbReference type="InterPro" id="IPR049874">
    <property type="entry name" value="ROK_cs"/>
</dbReference>
<comment type="caution">
    <text evidence="3">The sequence shown here is derived from an EMBL/GenBank/DDBJ whole genome shotgun (WGS) entry which is preliminary data.</text>
</comment>
<dbReference type="EMBL" id="JAPNNL010000106">
    <property type="protein sequence ID" value="MDA0636428.1"/>
    <property type="molecule type" value="Genomic_DNA"/>
</dbReference>
<evidence type="ECO:0000256" key="1">
    <source>
        <dbReference type="ARBA" id="ARBA00006479"/>
    </source>
</evidence>
<dbReference type="SUPFAM" id="SSF53067">
    <property type="entry name" value="Actin-like ATPase domain"/>
    <property type="match status" value="1"/>
</dbReference>
<keyword evidence="4" id="KW-1185">Reference proteome</keyword>
<accession>A0ABT4SGT6</accession>
<dbReference type="InterPro" id="IPR043129">
    <property type="entry name" value="ATPase_NBD"/>
</dbReference>
<gene>
    <name evidence="3" type="ORF">OUY22_23665</name>
</gene>
<sequence>MILAVDVGGTKLAAARVSPDGAIVAARRAATPQDAGAETLWQALCDLIDPLSGGITGGITGVGAGCGGPMAWPSGVVSPLNIPGWRGFPLRARLAERFPGVPVRVHNDAICLAVAEHWRGAGRGVADMLGMVVSTGVGGGLILGGRLVDGGTGNAGHIGHVVVEPDGGPPCGCGGHGCLEAVARGPALTAWALAHGWTPHRPGASSGGPGTTAEGRGAPPGGVGAAGERAPSEGFAVGGDYREERAVTGRMLAADALAGDPVAVAAMRRAGRALGIALASATHLCDLELVTIGGGLSQAGEPLFGPLEEALREHARMGFARRLRVAPASLGQEAGLIGAAALVLAGDTYGEIPL</sequence>
<dbReference type="PANTHER" id="PTHR18964">
    <property type="entry name" value="ROK (REPRESSOR, ORF, KINASE) FAMILY"/>
    <property type="match status" value="1"/>
</dbReference>
<organism evidence="3 4">
    <name type="scientific">Nonomuraea corallina</name>
    <dbReference type="NCBI Taxonomy" id="2989783"/>
    <lineage>
        <taxon>Bacteria</taxon>
        <taxon>Bacillati</taxon>
        <taxon>Actinomycetota</taxon>
        <taxon>Actinomycetes</taxon>
        <taxon>Streptosporangiales</taxon>
        <taxon>Streptosporangiaceae</taxon>
        <taxon>Nonomuraea</taxon>
    </lineage>
</organism>
<dbReference type="Pfam" id="PF00480">
    <property type="entry name" value="ROK"/>
    <property type="match status" value="1"/>
</dbReference>
<evidence type="ECO:0000313" key="4">
    <source>
        <dbReference type="Proteomes" id="UP001144036"/>
    </source>
</evidence>